<dbReference type="PANTHER" id="PTHR45036:SF1">
    <property type="entry name" value="METHYLTRANSFERASE LIKE 7A"/>
    <property type="match status" value="1"/>
</dbReference>
<dbReference type="CDD" id="cd02440">
    <property type="entry name" value="AdoMet_MTases"/>
    <property type="match status" value="1"/>
</dbReference>
<keyword evidence="3" id="KW-1185">Reference proteome</keyword>
<dbReference type="RefSeq" id="WP_165772631.1">
    <property type="nucleotide sequence ID" value="NZ_PDJQ01000001.1"/>
</dbReference>
<evidence type="ECO:0000313" key="3">
    <source>
        <dbReference type="Proteomes" id="UP000223071"/>
    </source>
</evidence>
<organism evidence="2 3">
    <name type="scientific">Tepidiforma thermophila (strain KCTC 52669 / CGMCC 1.13589 / G233)</name>
    <dbReference type="NCBI Taxonomy" id="2761530"/>
    <lineage>
        <taxon>Bacteria</taxon>
        <taxon>Bacillati</taxon>
        <taxon>Chloroflexota</taxon>
        <taxon>Tepidiformia</taxon>
        <taxon>Tepidiformales</taxon>
        <taxon>Tepidiformaceae</taxon>
        <taxon>Tepidiforma</taxon>
    </lineage>
</organism>
<dbReference type="Pfam" id="PF08241">
    <property type="entry name" value="Methyltransf_11"/>
    <property type="match status" value="1"/>
</dbReference>
<comment type="caution">
    <text evidence="2">The sequence shown here is derived from an EMBL/GenBank/DDBJ whole genome shotgun (WGS) entry which is preliminary data.</text>
</comment>
<reference evidence="2 3" key="1">
    <citation type="submission" date="2017-09" db="EMBL/GenBank/DDBJ databases">
        <title>Sequencing the genomes of two abundant thermophiles in Great Basin hot springs: Thermocrinis jamiesonii and novel Chloroflexi Thermoflexus hugenholtzii.</title>
        <authorList>
            <person name="Hedlund B."/>
        </authorList>
    </citation>
    <scope>NUCLEOTIDE SEQUENCE [LARGE SCALE GENOMIC DNA]</scope>
    <source>
        <strain evidence="2 3">G233</strain>
    </source>
</reference>
<dbReference type="PANTHER" id="PTHR45036">
    <property type="entry name" value="METHYLTRANSFERASE LIKE 7B"/>
    <property type="match status" value="1"/>
</dbReference>
<protein>
    <submittedName>
        <fullName evidence="2">Methyltransferase family protein</fullName>
    </submittedName>
</protein>
<sequence length="206" mass="22609">MSNASGHRRFAAAWDWLARHESARERRLRARLAGQARGRVLEIGYGVGSNWPHLPADVSYVGIEPDPFMRERAERHRPPDRQLDLRDGDAQELDFPDASFDTVLATLVFCTIPDQRKALGEVRRVLAPGGRLLFWEHVTAGSRLGRGVLNAITPLWKRVGGGCHPNRDTLQAIHEAGFSVQDLKVTRIGPLPAIVGVASVGGEASA</sequence>
<dbReference type="SUPFAM" id="SSF53335">
    <property type="entry name" value="S-adenosyl-L-methionine-dependent methyltransferases"/>
    <property type="match status" value="1"/>
</dbReference>
<proteinExistence type="predicted"/>
<dbReference type="Proteomes" id="UP000223071">
    <property type="component" value="Unassembled WGS sequence"/>
</dbReference>
<dbReference type="InterPro" id="IPR052356">
    <property type="entry name" value="Thiol_S-MT"/>
</dbReference>
<dbReference type="AlphaFoldDB" id="A0A2A9HI41"/>
<gene>
    <name evidence="2" type="ORF">A9A59_1873</name>
</gene>
<dbReference type="InterPro" id="IPR013216">
    <property type="entry name" value="Methyltransf_11"/>
</dbReference>
<evidence type="ECO:0000313" key="2">
    <source>
        <dbReference type="EMBL" id="PFG74636.1"/>
    </source>
</evidence>
<dbReference type="EMBL" id="PDJQ01000001">
    <property type="protein sequence ID" value="PFG74636.1"/>
    <property type="molecule type" value="Genomic_DNA"/>
</dbReference>
<feature type="domain" description="Methyltransferase type 11" evidence="1">
    <location>
        <begin position="41"/>
        <end position="134"/>
    </location>
</feature>
<keyword evidence="2" id="KW-0808">Transferase</keyword>
<keyword evidence="2" id="KW-0489">Methyltransferase</keyword>
<dbReference type="GO" id="GO:0008757">
    <property type="term" value="F:S-adenosylmethionine-dependent methyltransferase activity"/>
    <property type="evidence" value="ECO:0007669"/>
    <property type="project" value="InterPro"/>
</dbReference>
<accession>A0A2A9HI41</accession>
<dbReference type="GO" id="GO:0032259">
    <property type="term" value="P:methylation"/>
    <property type="evidence" value="ECO:0007669"/>
    <property type="project" value="UniProtKB-KW"/>
</dbReference>
<name>A0A2A9HI41_TEPT2</name>
<dbReference type="Gene3D" id="3.40.50.150">
    <property type="entry name" value="Vaccinia Virus protein VP39"/>
    <property type="match status" value="1"/>
</dbReference>
<dbReference type="InterPro" id="IPR029063">
    <property type="entry name" value="SAM-dependent_MTases_sf"/>
</dbReference>
<evidence type="ECO:0000259" key="1">
    <source>
        <dbReference type="Pfam" id="PF08241"/>
    </source>
</evidence>